<dbReference type="Proteomes" id="UP000030687">
    <property type="component" value="Unassembled WGS sequence"/>
</dbReference>
<dbReference type="SUPFAM" id="SSF52540">
    <property type="entry name" value="P-loop containing nucleoside triphosphate hydrolases"/>
    <property type="match status" value="1"/>
</dbReference>
<dbReference type="GO" id="GO:0003689">
    <property type="term" value="F:DNA clamp loader activity"/>
    <property type="evidence" value="ECO:0007669"/>
    <property type="project" value="TreeGrafter"/>
</dbReference>
<keyword evidence="6" id="KW-0539">Nucleus</keyword>
<dbReference type="GO" id="GO:0033314">
    <property type="term" value="P:mitotic DNA replication checkpoint signaling"/>
    <property type="evidence" value="ECO:0007669"/>
    <property type="project" value="TreeGrafter"/>
</dbReference>
<evidence type="ECO:0000256" key="1">
    <source>
        <dbReference type="ARBA" id="ARBA00004123"/>
    </source>
</evidence>
<dbReference type="AlphaFoldDB" id="V4T2P9"/>
<dbReference type="Gene3D" id="1.10.8.60">
    <property type="match status" value="1"/>
</dbReference>
<evidence type="ECO:0000256" key="8">
    <source>
        <dbReference type="SAM" id="MobiDB-lite"/>
    </source>
</evidence>
<evidence type="ECO:0000313" key="11">
    <source>
        <dbReference type="Proteomes" id="UP000030687"/>
    </source>
</evidence>
<evidence type="ECO:0000256" key="7">
    <source>
        <dbReference type="ARBA" id="ARBA00023306"/>
    </source>
</evidence>
<dbReference type="GO" id="GO:0006281">
    <property type="term" value="P:DNA repair"/>
    <property type="evidence" value="ECO:0007669"/>
    <property type="project" value="InterPro"/>
</dbReference>
<evidence type="ECO:0000313" key="10">
    <source>
        <dbReference type="EMBL" id="ESR47417.1"/>
    </source>
</evidence>
<feature type="domain" description="AAA+ ATPase" evidence="9">
    <location>
        <begin position="387"/>
        <end position="565"/>
    </location>
</feature>
<feature type="region of interest" description="Disordered" evidence="8">
    <location>
        <begin position="1"/>
        <end position="118"/>
    </location>
</feature>
<evidence type="ECO:0000256" key="3">
    <source>
        <dbReference type="ARBA" id="ARBA00022741"/>
    </source>
</evidence>
<evidence type="ECO:0000256" key="5">
    <source>
        <dbReference type="ARBA" id="ARBA00022840"/>
    </source>
</evidence>
<evidence type="ECO:0000256" key="4">
    <source>
        <dbReference type="ARBA" id="ARBA00022763"/>
    </source>
</evidence>
<feature type="compositionally biased region" description="Basic residues" evidence="8">
    <location>
        <begin position="92"/>
        <end position="101"/>
    </location>
</feature>
<dbReference type="PANTHER" id="PTHR12172:SF1">
    <property type="entry name" value="P-LOOP CONTAINING NUCLEOSIDE TRIPHOSPHATE HYDROLASES SUPERFAMILY PROTEIN"/>
    <property type="match status" value="1"/>
</dbReference>
<comment type="similarity">
    <text evidence="2">Belongs to the rad17/RAD24 family.</text>
</comment>
<keyword evidence="11" id="KW-1185">Reference proteome</keyword>
<dbReference type="KEGG" id="cic:CICLE_v10000067mg"/>
<organism evidence="10 11">
    <name type="scientific">Citrus clementina</name>
    <name type="common">Clementine</name>
    <name type="synonym">Citrus deliciosa x Citrus sinensis</name>
    <dbReference type="NCBI Taxonomy" id="85681"/>
    <lineage>
        <taxon>Eukaryota</taxon>
        <taxon>Viridiplantae</taxon>
        <taxon>Streptophyta</taxon>
        <taxon>Embryophyta</taxon>
        <taxon>Tracheophyta</taxon>
        <taxon>Spermatophyta</taxon>
        <taxon>Magnoliopsida</taxon>
        <taxon>eudicotyledons</taxon>
        <taxon>Gunneridae</taxon>
        <taxon>Pentapetalae</taxon>
        <taxon>rosids</taxon>
        <taxon>malvids</taxon>
        <taxon>Sapindales</taxon>
        <taxon>Rutaceae</taxon>
        <taxon>Aurantioideae</taxon>
        <taxon>Citrus</taxon>
    </lineage>
</organism>
<protein>
    <recommendedName>
        <fullName evidence="9">AAA+ ATPase domain-containing protein</fullName>
    </recommendedName>
</protein>
<dbReference type="InterPro" id="IPR004582">
    <property type="entry name" value="Checkpoint_prot_Rad17_Rad24"/>
</dbReference>
<comment type="subcellular location">
    <subcellularLocation>
        <location evidence="1">Nucleus</location>
    </subcellularLocation>
</comment>
<proteinExistence type="inferred from homology"/>
<evidence type="ECO:0000256" key="2">
    <source>
        <dbReference type="ARBA" id="ARBA00006168"/>
    </source>
</evidence>
<reference evidence="10 11" key="1">
    <citation type="submission" date="2013-10" db="EMBL/GenBank/DDBJ databases">
        <authorList>
            <consortium name="International Citrus Genome Consortium"/>
            <person name="Jenkins J."/>
            <person name="Schmutz J."/>
            <person name="Prochnik S."/>
            <person name="Rokhsar D."/>
            <person name="Gmitter F."/>
            <person name="Ollitrault P."/>
            <person name="Machado M."/>
            <person name="Talon M."/>
            <person name="Wincker P."/>
            <person name="Jaillon O."/>
            <person name="Morgante M."/>
        </authorList>
    </citation>
    <scope>NUCLEOTIDE SEQUENCE</scope>
    <source>
        <strain evidence="11">cv. Clemenules</strain>
    </source>
</reference>
<evidence type="ECO:0000256" key="6">
    <source>
        <dbReference type="ARBA" id="ARBA00023242"/>
    </source>
</evidence>
<feature type="compositionally biased region" description="Basic and acidic residues" evidence="8">
    <location>
        <begin position="1"/>
        <end position="15"/>
    </location>
</feature>
<dbReference type="STRING" id="85681.V4T2P9"/>
<name>V4T2P9_CITCL</name>
<dbReference type="InterPro" id="IPR003593">
    <property type="entry name" value="AAA+_ATPase"/>
</dbReference>
<feature type="compositionally biased region" description="Basic and acidic residues" evidence="8">
    <location>
        <begin position="30"/>
        <end position="48"/>
    </location>
</feature>
<dbReference type="InParanoid" id="V4T2P9"/>
<feature type="compositionally biased region" description="Basic and acidic residues" evidence="8">
    <location>
        <begin position="82"/>
        <end position="91"/>
    </location>
</feature>
<dbReference type="Gramene" id="ESR47417">
    <property type="protein sequence ID" value="ESR47417"/>
    <property type="gene ID" value="CICLE_v10000067mg"/>
</dbReference>
<sequence length="1204" mass="135337">MGKLAEKDELTPEKKSVRRRLVQSTLFQQKLRETESKVGDHNADKDCEVNGDNEDDQDSCCGSQGKKTRKRKGKTTPPVTKEPNKLKERSPRNKTPKKNGKILKDSVESEDAPPPSIPNLRLEAKLKAEEYSRMFTGKQLHPFFSSWKAEKKNQNGKEVDSNCCSSGIKDKSNTVSPIHVFDRSQDEVVSIDWSNWTFYEDNVDNRNCLEGIISSAFDGSVESLKLDKFSCVPYPSNASLDHCHCEEHLNENPSEVSVLLVDGQEDHQLEQVTHFPKHAVSMKKSEVEEKSISVQESSRMMSYYNGCAHRPGDSLWTDKYRPKNATEVCGNSESVKFISEWLHIWHERDVRAFKYSSGSEKCSAPDDNHDCYLTDSDSENIDEGDSLKNVLLVTGPIGSGKSAAIHACANERGFKVLENNASDCRQGTIVKQKFGGALESNCLKRSIGNPRDSPNKNIMKSSYTASLCEAAQHADDEVVEVIHIPDDENSHGVMGKSDNHVKPLILIEDVDVFFPEDRGFIAGIQQIAEKAKGPVILTSNSNNITLPDSLDRLEVSFTMPMPKDLLSHLQMICAAEKVELQQHLLVQLIESCRADIRKTIMHLQFWCQNKGYGKDKKLQKLYVPELFDPDAGHHMLPKKIPWGFPSQLSELVVKEIMKSLSLMEENSTLRELSEGEGHDEMPSNQDMHNNPADSVEAKKEEMLNMNSSVHTNNELEDPLGNECEISNLPHTPVSFSRKNNRRKFKVVASSDSEDELIRNKSPVAERDINSKFLSENHSRFPSHFSNAQNCKNPPIDKLHYPLKEKLEGSHYLCSEVANDLQIGTYVSVDISCVPESSFVPETDIDNGAELLSGKECCGCVAEAVEVSVANEFDLNLPPVGADNNSMLEMHRNPDMLEKFCAVIAESSHMEEVEDSQNEHVETIPRVYQLMDECSRMDFKRRSKPMEELRSQEAIDLVRDSWRKLRDGNTDLRQYATLEKPNAFQIIKLTHGMCDLISEADLLLSKCQSPDFLELPMFPHEDLDACAWRDEQLQLTSSIVQHGFSIYAKDISNKGSNMGSNTKTDLSWEILACTNNMKSGKLCEQDQETTGISLTVSNILLEREMKSGLFNRVKSLVPSRSYLALKGYAFHEYLSSLGCILRSESFRLTESSNNTKKRRSRGSGHYLSTGALMLSPEDISVLVQSNSYGKGSSQSEDSAFRWRVI</sequence>
<dbReference type="GO" id="GO:0000077">
    <property type="term" value="P:DNA damage checkpoint signaling"/>
    <property type="evidence" value="ECO:0007669"/>
    <property type="project" value="TreeGrafter"/>
</dbReference>
<dbReference type="OrthoDB" id="9996895at2759"/>
<feature type="compositionally biased region" description="Acidic residues" evidence="8">
    <location>
        <begin position="49"/>
        <end position="58"/>
    </location>
</feature>
<dbReference type="Gene3D" id="3.40.50.300">
    <property type="entry name" value="P-loop containing nucleotide triphosphate hydrolases"/>
    <property type="match status" value="1"/>
</dbReference>
<dbReference type="SMART" id="SM00382">
    <property type="entry name" value="AAA"/>
    <property type="match status" value="1"/>
</dbReference>
<dbReference type="eggNOG" id="KOG1968">
    <property type="taxonomic scope" value="Eukaryota"/>
</dbReference>
<keyword evidence="3" id="KW-0547">Nucleotide-binding</keyword>
<dbReference type="EMBL" id="KI536799">
    <property type="protein sequence ID" value="ESR47417.1"/>
    <property type="molecule type" value="Genomic_DNA"/>
</dbReference>
<keyword evidence="7" id="KW-0131">Cell cycle</keyword>
<dbReference type="InterPro" id="IPR027417">
    <property type="entry name" value="P-loop_NTPase"/>
</dbReference>
<dbReference type="FunCoup" id="V4T2P9">
    <property type="interactions" value="1203"/>
</dbReference>
<dbReference type="GO" id="GO:0005524">
    <property type="term" value="F:ATP binding"/>
    <property type="evidence" value="ECO:0007669"/>
    <property type="project" value="UniProtKB-KW"/>
</dbReference>
<keyword evidence="5" id="KW-0067">ATP-binding</keyword>
<dbReference type="GO" id="GO:0005634">
    <property type="term" value="C:nucleus"/>
    <property type="evidence" value="ECO:0007669"/>
    <property type="project" value="UniProtKB-SubCell"/>
</dbReference>
<accession>V4T2P9</accession>
<keyword evidence="4" id="KW-0227">DNA damage</keyword>
<dbReference type="PANTHER" id="PTHR12172">
    <property type="entry name" value="CELL CYCLE CHECKPOINT PROTEIN RAD17"/>
    <property type="match status" value="1"/>
</dbReference>
<gene>
    <name evidence="10" type="ORF">CICLE_v10000067mg</name>
</gene>
<dbReference type="OMA" id="CISKRRE"/>
<dbReference type="GO" id="GO:0003682">
    <property type="term" value="F:chromatin binding"/>
    <property type="evidence" value="ECO:0007669"/>
    <property type="project" value="TreeGrafter"/>
</dbReference>
<evidence type="ECO:0000259" key="9">
    <source>
        <dbReference type="SMART" id="SM00382"/>
    </source>
</evidence>